<evidence type="ECO:0000259" key="7">
    <source>
        <dbReference type="Pfam" id="PF05140"/>
    </source>
</evidence>
<feature type="transmembrane region" description="Helical" evidence="6">
    <location>
        <begin position="12"/>
        <end position="31"/>
    </location>
</feature>
<comment type="subcellular location">
    <subcellularLocation>
        <location evidence="1">Membrane</location>
        <topology evidence="1">Multi-pass membrane protein</topology>
    </subcellularLocation>
</comment>
<reference evidence="8" key="1">
    <citation type="submission" date="2018-06" db="EMBL/GenBank/DDBJ databases">
        <authorList>
            <person name="Zhirakovskaya E."/>
        </authorList>
    </citation>
    <scope>NUCLEOTIDE SEQUENCE</scope>
</reference>
<keyword evidence="5 6" id="KW-0472">Membrane</keyword>
<dbReference type="Pfam" id="PF05140">
    <property type="entry name" value="ResB"/>
    <property type="match status" value="1"/>
</dbReference>
<feature type="transmembrane region" description="Helical" evidence="6">
    <location>
        <begin position="293"/>
        <end position="313"/>
    </location>
</feature>
<gene>
    <name evidence="8" type="ORF">MNBD_GAMMA24-2093</name>
</gene>
<feature type="transmembrane region" description="Helical" evidence="6">
    <location>
        <begin position="68"/>
        <end position="88"/>
    </location>
</feature>
<evidence type="ECO:0000256" key="2">
    <source>
        <dbReference type="ARBA" id="ARBA00022692"/>
    </source>
</evidence>
<evidence type="ECO:0000256" key="6">
    <source>
        <dbReference type="SAM" id="Phobius"/>
    </source>
</evidence>
<evidence type="ECO:0000256" key="1">
    <source>
        <dbReference type="ARBA" id="ARBA00004141"/>
    </source>
</evidence>
<dbReference type="GO" id="GO:0016020">
    <property type="term" value="C:membrane"/>
    <property type="evidence" value="ECO:0007669"/>
    <property type="project" value="UniProtKB-SubCell"/>
</dbReference>
<keyword evidence="3" id="KW-0201">Cytochrome c-type biogenesis</keyword>
<evidence type="ECO:0000313" key="8">
    <source>
        <dbReference type="EMBL" id="VAX13356.1"/>
    </source>
</evidence>
<evidence type="ECO:0000256" key="3">
    <source>
        <dbReference type="ARBA" id="ARBA00022748"/>
    </source>
</evidence>
<evidence type="ECO:0000256" key="4">
    <source>
        <dbReference type="ARBA" id="ARBA00022989"/>
    </source>
</evidence>
<dbReference type="InterPro" id="IPR007816">
    <property type="entry name" value="ResB-like_domain"/>
</dbReference>
<accession>A0A3B1B4X2</accession>
<evidence type="ECO:0000256" key="5">
    <source>
        <dbReference type="ARBA" id="ARBA00023136"/>
    </source>
</evidence>
<feature type="transmembrane region" description="Helical" evidence="6">
    <location>
        <begin position="37"/>
        <end position="56"/>
    </location>
</feature>
<keyword evidence="4 6" id="KW-1133">Transmembrane helix</keyword>
<dbReference type="GO" id="GO:0017004">
    <property type="term" value="P:cytochrome complex assembly"/>
    <property type="evidence" value="ECO:0007669"/>
    <property type="project" value="UniProtKB-KW"/>
</dbReference>
<dbReference type="AlphaFoldDB" id="A0A3B1B4X2"/>
<keyword evidence="2 6" id="KW-0812">Transmembrane</keyword>
<feature type="domain" description="ResB-like" evidence="7">
    <location>
        <begin position="62"/>
        <end position="194"/>
    </location>
</feature>
<proteinExistence type="predicted"/>
<dbReference type="EMBL" id="UOFZ01000113">
    <property type="protein sequence ID" value="VAX13356.1"/>
    <property type="molecule type" value="Genomic_DNA"/>
</dbReference>
<protein>
    <recommendedName>
        <fullName evidence="7">ResB-like domain-containing protein</fullName>
    </recommendedName>
</protein>
<organism evidence="8">
    <name type="scientific">hydrothermal vent metagenome</name>
    <dbReference type="NCBI Taxonomy" id="652676"/>
    <lineage>
        <taxon>unclassified sequences</taxon>
        <taxon>metagenomes</taxon>
        <taxon>ecological metagenomes</taxon>
    </lineage>
</organism>
<name>A0A3B1B4X2_9ZZZZ</name>
<sequence length="325" mass="37118">MMQSWLLRLASLKLTLAIFVFFCASVVLVYFTHGSPAWILALPFSLFALNLAAAILSNPAFWHQPGLLVFHLALLALVILLAISRLTYLKGHLEVSDGETFNGTLTESESGPLHPWHLEQARFRQKNFTIDYAPGLNRGRTRSQVLWQDADGKLQQSTVGDQHPLVLAGYRFYTTHNKGFAPAFIWYPANGGAPQSGAIHLPSYPAHEYQQALSWTIPGTRHEIWTLLEIDEVVLDKNRESEFKPPAKHRLLIRYNGQRRELRPGASLLFADGRLKYEGLRLWMGYTVFYDWTMPWLLAACTLTVLGMAWHFWRKFAARPWRAED</sequence>